<sequence>MGGAVTAEGTGERREALLPVEIGSVARDLRDGRVGEVMDVHPGRVWLRPLGGGREWDARPDEVRPLTPREQLSARLAAANARSRRDLP</sequence>
<comment type="caution">
    <text evidence="2">The sequence shown here is derived from an EMBL/GenBank/DDBJ whole genome shotgun (WGS) entry which is preliminary data.</text>
</comment>
<keyword evidence="3" id="KW-1185">Reference proteome</keyword>
<gene>
    <name evidence="2" type="ORF">GCM10010420_08090</name>
</gene>
<dbReference type="Proteomes" id="UP001500058">
    <property type="component" value="Unassembled WGS sequence"/>
</dbReference>
<reference evidence="3" key="1">
    <citation type="journal article" date="2019" name="Int. J. Syst. Evol. Microbiol.">
        <title>The Global Catalogue of Microorganisms (GCM) 10K type strain sequencing project: providing services to taxonomists for standard genome sequencing and annotation.</title>
        <authorList>
            <consortium name="The Broad Institute Genomics Platform"/>
            <consortium name="The Broad Institute Genome Sequencing Center for Infectious Disease"/>
            <person name="Wu L."/>
            <person name="Ma J."/>
        </authorList>
    </citation>
    <scope>NUCLEOTIDE SEQUENCE [LARGE SCALE GENOMIC DNA]</scope>
    <source>
        <strain evidence="3">JCM 6921</strain>
    </source>
</reference>
<evidence type="ECO:0000256" key="1">
    <source>
        <dbReference type="SAM" id="MobiDB-lite"/>
    </source>
</evidence>
<feature type="region of interest" description="Disordered" evidence="1">
    <location>
        <begin position="56"/>
        <end position="88"/>
    </location>
</feature>
<evidence type="ECO:0000313" key="3">
    <source>
        <dbReference type="Proteomes" id="UP001500058"/>
    </source>
</evidence>
<dbReference type="EMBL" id="BAAATJ010000002">
    <property type="protein sequence ID" value="GAA2387447.1"/>
    <property type="molecule type" value="Genomic_DNA"/>
</dbReference>
<evidence type="ECO:0000313" key="2">
    <source>
        <dbReference type="EMBL" id="GAA2387447.1"/>
    </source>
</evidence>
<evidence type="ECO:0008006" key="4">
    <source>
        <dbReference type="Google" id="ProtNLM"/>
    </source>
</evidence>
<dbReference type="RefSeq" id="WP_344629404.1">
    <property type="nucleotide sequence ID" value="NZ_BAAATJ010000002.1"/>
</dbReference>
<protein>
    <recommendedName>
        <fullName evidence="4">DUF2171 domain-containing protein</fullName>
    </recommendedName>
</protein>
<proteinExistence type="predicted"/>
<accession>A0ABP5UTA5</accession>
<organism evidence="2 3">
    <name type="scientific">Streptomyces glaucosporus</name>
    <dbReference type="NCBI Taxonomy" id="284044"/>
    <lineage>
        <taxon>Bacteria</taxon>
        <taxon>Bacillati</taxon>
        <taxon>Actinomycetota</taxon>
        <taxon>Actinomycetes</taxon>
        <taxon>Kitasatosporales</taxon>
        <taxon>Streptomycetaceae</taxon>
        <taxon>Streptomyces</taxon>
    </lineage>
</organism>
<name>A0ABP5UTA5_9ACTN</name>